<name>A0ABQ5BFG9_9ASTR</name>
<sequence>MRLSKSGDRELRAVWAKSSRTLRRHYGDVHDQTVGNVRCRETQSAVSTDRLQYCEIHREDSVKRESNKLGQNILDSEKIRGKVDEGGIHREESILEGIELGVIGEVEIGFGWGERDRRIHGGFVINGGDDTDFQENPRDIFINQSKYVNEILKKFDLHKSDLVDTPMVERTKLDEDLSGIPVNQTQYRSMIGSLMYLTAKCQSSMLQQRLALPGLNNIDIRHHFIREQVEKGVVELYFVRTEYQLADIFTKALPRERFEFKSSRAWHEEHEVQRHQTTLRVIFRVMIFVIVHQQNLDIMANVNVMVEQAPALAPPTRTDEQILPRIRWVSIGKSNCYLDAEKSQSNPIYKIMVDILKHTNFFRAFTASSTIPAIYIQQFWDTICYDRTDGGYKCQLDEQM</sequence>
<dbReference type="Proteomes" id="UP001151760">
    <property type="component" value="Unassembled WGS sequence"/>
</dbReference>
<reference evidence="1" key="2">
    <citation type="submission" date="2022-01" db="EMBL/GenBank/DDBJ databases">
        <authorList>
            <person name="Yamashiro T."/>
            <person name="Shiraishi A."/>
            <person name="Satake H."/>
            <person name="Nakayama K."/>
        </authorList>
    </citation>
    <scope>NUCLEOTIDE SEQUENCE</scope>
</reference>
<evidence type="ECO:0000313" key="1">
    <source>
        <dbReference type="EMBL" id="GJT12568.1"/>
    </source>
</evidence>
<reference evidence="1" key="1">
    <citation type="journal article" date="2022" name="Int. J. Mol. Sci.">
        <title>Draft Genome of Tanacetum Coccineum: Genomic Comparison of Closely Related Tanacetum-Family Plants.</title>
        <authorList>
            <person name="Yamashiro T."/>
            <person name="Shiraishi A."/>
            <person name="Nakayama K."/>
            <person name="Satake H."/>
        </authorList>
    </citation>
    <scope>NUCLEOTIDE SEQUENCE</scope>
</reference>
<keyword evidence="2" id="KW-1185">Reference proteome</keyword>
<comment type="caution">
    <text evidence="1">The sequence shown here is derived from an EMBL/GenBank/DDBJ whole genome shotgun (WGS) entry which is preliminary data.</text>
</comment>
<protein>
    <recommendedName>
        <fullName evidence="3">Reverse transcriptase Ty1/copia-type domain-containing protein</fullName>
    </recommendedName>
</protein>
<accession>A0ABQ5BFG9</accession>
<dbReference type="CDD" id="cd09272">
    <property type="entry name" value="RNase_HI_RT_Ty1"/>
    <property type="match status" value="1"/>
</dbReference>
<organism evidence="1 2">
    <name type="scientific">Tanacetum coccineum</name>
    <dbReference type="NCBI Taxonomy" id="301880"/>
    <lineage>
        <taxon>Eukaryota</taxon>
        <taxon>Viridiplantae</taxon>
        <taxon>Streptophyta</taxon>
        <taxon>Embryophyta</taxon>
        <taxon>Tracheophyta</taxon>
        <taxon>Spermatophyta</taxon>
        <taxon>Magnoliopsida</taxon>
        <taxon>eudicotyledons</taxon>
        <taxon>Gunneridae</taxon>
        <taxon>Pentapetalae</taxon>
        <taxon>asterids</taxon>
        <taxon>campanulids</taxon>
        <taxon>Asterales</taxon>
        <taxon>Asteraceae</taxon>
        <taxon>Asteroideae</taxon>
        <taxon>Anthemideae</taxon>
        <taxon>Anthemidinae</taxon>
        <taxon>Tanacetum</taxon>
    </lineage>
</organism>
<evidence type="ECO:0008006" key="3">
    <source>
        <dbReference type="Google" id="ProtNLM"/>
    </source>
</evidence>
<proteinExistence type="predicted"/>
<gene>
    <name evidence="1" type="ORF">Tco_0859610</name>
</gene>
<evidence type="ECO:0000313" key="2">
    <source>
        <dbReference type="Proteomes" id="UP001151760"/>
    </source>
</evidence>
<dbReference type="EMBL" id="BQNB010013158">
    <property type="protein sequence ID" value="GJT12568.1"/>
    <property type="molecule type" value="Genomic_DNA"/>
</dbReference>